<gene>
    <name evidence="1" type="ORF">DOK78_000917</name>
</gene>
<reference evidence="1 2" key="2">
    <citation type="submission" date="2024-03" db="EMBL/GenBank/DDBJ databases">
        <title>The Genome Sequence of Enterococcus sp. DIV2402.</title>
        <authorList>
            <consortium name="The Broad Institute Genomics Platform"/>
            <consortium name="The Broad Institute Microbial Omics Core"/>
            <consortium name="The Broad Institute Genomic Center for Infectious Diseases"/>
            <person name="Earl A."/>
            <person name="Manson A."/>
            <person name="Gilmore M."/>
            <person name="Schwartman J."/>
            <person name="Shea T."/>
            <person name="Abouelleil A."/>
            <person name="Cao P."/>
            <person name="Chapman S."/>
            <person name="Cusick C."/>
            <person name="Young S."/>
            <person name="Neafsey D."/>
            <person name="Nusbaum C."/>
            <person name="Birren B."/>
        </authorList>
    </citation>
    <scope>NUCLEOTIDE SEQUENCE [LARGE SCALE GENOMIC DNA]</scope>
    <source>
        <strain evidence="1 2">DIV2402</strain>
    </source>
</reference>
<dbReference type="RefSeq" id="WP_207942451.1">
    <property type="nucleotide sequence ID" value="NZ_CP147251.1"/>
</dbReference>
<proteinExistence type="predicted"/>
<dbReference type="InterPro" id="IPR009384">
    <property type="entry name" value="SwrD-like"/>
</dbReference>
<evidence type="ECO:0008006" key="3">
    <source>
        <dbReference type="Google" id="ProtNLM"/>
    </source>
</evidence>
<evidence type="ECO:0000313" key="2">
    <source>
        <dbReference type="Proteomes" id="UP000664701"/>
    </source>
</evidence>
<dbReference type="PANTHER" id="PTHR39185">
    <property type="entry name" value="SWARMING MOTILITY PROTEIN SWRD"/>
    <property type="match status" value="1"/>
</dbReference>
<organism evidence="1 2">
    <name type="scientific">Candidatus Enterococcus lowellii</name>
    <dbReference type="NCBI Taxonomy" id="2230877"/>
    <lineage>
        <taxon>Bacteria</taxon>
        <taxon>Bacillati</taxon>
        <taxon>Bacillota</taxon>
        <taxon>Bacilli</taxon>
        <taxon>Lactobacillales</taxon>
        <taxon>Enterococcaceae</taxon>
        <taxon>Enterococcus</taxon>
    </lineage>
</organism>
<sequence length="67" mass="7805">MIPVTSLSKKQFYLNPDLIYRLEETPDTMVTLVDGKTLLVIETADEVIQRIIEYRQKIQQPINLKEA</sequence>
<dbReference type="Proteomes" id="UP000664701">
    <property type="component" value="Chromosome"/>
</dbReference>
<dbReference type="PANTHER" id="PTHR39185:SF1">
    <property type="entry name" value="SWARMING MOTILITY PROTEIN SWRD"/>
    <property type="match status" value="1"/>
</dbReference>
<dbReference type="EMBL" id="CP147251">
    <property type="protein sequence ID" value="WYJ76291.1"/>
    <property type="molecule type" value="Genomic_DNA"/>
</dbReference>
<accession>A0ABZ2SKB2</accession>
<keyword evidence="2" id="KW-1185">Reference proteome</keyword>
<evidence type="ECO:0000313" key="1">
    <source>
        <dbReference type="EMBL" id="WYJ76291.1"/>
    </source>
</evidence>
<reference evidence="1 2" key="1">
    <citation type="submission" date="2021-03" db="EMBL/GenBank/DDBJ databases">
        <authorList>
            <person name="Gilmore M.S."/>
            <person name="Schwartzman J."/>
            <person name="Van Tyne D."/>
            <person name="Martin M."/>
            <person name="Earl A.M."/>
            <person name="Manson A.L."/>
            <person name="Straub T."/>
            <person name="Salamzade R."/>
            <person name="Saavedra J."/>
            <person name="Lebreton F."/>
            <person name="Prichula J."/>
            <person name="Schaufler K."/>
            <person name="Gaca A."/>
            <person name="Sgardioli B."/>
            <person name="Wagenaar J."/>
            <person name="Strong T."/>
        </authorList>
    </citation>
    <scope>NUCLEOTIDE SEQUENCE [LARGE SCALE GENOMIC DNA]</scope>
    <source>
        <strain evidence="1 2">DIV2402</strain>
    </source>
</reference>
<name>A0ABZ2SKB2_9ENTE</name>
<protein>
    <recommendedName>
        <fullName evidence="3">Flagellar protein FlbD</fullName>
    </recommendedName>
</protein>
<dbReference type="Pfam" id="PF06289">
    <property type="entry name" value="FlbD"/>
    <property type="match status" value="1"/>
</dbReference>